<feature type="compositionally biased region" description="Basic and acidic residues" evidence="5">
    <location>
        <begin position="128"/>
        <end position="143"/>
    </location>
</feature>
<dbReference type="PROSITE" id="PS51935">
    <property type="entry name" value="NLPC_P60"/>
    <property type="match status" value="1"/>
</dbReference>
<keyword evidence="2" id="KW-0645">Protease</keyword>
<feature type="domain" description="NlpC/P60" evidence="7">
    <location>
        <begin position="549"/>
        <end position="707"/>
    </location>
</feature>
<proteinExistence type="inferred from homology"/>
<comment type="similarity">
    <text evidence="1">Belongs to the peptidase C40 family.</text>
</comment>
<feature type="compositionally biased region" description="Basic and acidic residues" evidence="5">
    <location>
        <begin position="1"/>
        <end position="41"/>
    </location>
</feature>
<dbReference type="Proteomes" id="UP000824035">
    <property type="component" value="Unassembled WGS sequence"/>
</dbReference>
<dbReference type="AlphaFoldDB" id="A0A9D2E319"/>
<keyword evidence="6" id="KW-0472">Membrane</keyword>
<evidence type="ECO:0000313" key="9">
    <source>
        <dbReference type="Proteomes" id="UP000824035"/>
    </source>
</evidence>
<feature type="compositionally biased region" description="Low complexity" evidence="5">
    <location>
        <begin position="181"/>
        <end position="197"/>
    </location>
</feature>
<evidence type="ECO:0000256" key="5">
    <source>
        <dbReference type="SAM" id="MobiDB-lite"/>
    </source>
</evidence>
<keyword evidence="3" id="KW-0378">Hydrolase</keyword>
<sequence length="711" mass="75169">MDRIREKPSVSNTIREKAKAAPKELVHRGLDGGAERLRTQLRDTAQQGRQDGYGGDRIEDTAADGMRRMERGAEKLIKERKKNRADAGRDSGGSTLIYDDTGSAAHAGECEAVPPERGKPAGPGRLGAEARIKTKDAYMRAQEETPATALPPEQAQGGQQFIRERGRKAAQETAIRKAGRGRLAAGDPAAPAGTAVGNRHGEKARAGRAGHDGAMPVRPAQSRPDAAALPKGKTAGSAPAVKAAGQPAAILRAKSTVHAPRQVIRTADRAGHAGIQTARAGAQTGRAAARAARSAKSMRAAQQAAQYRRRAKAVGSAAKKAAANAGKALRAILAAARSLMAAAAAGGAVVLSLLIVICLVGLLIASPFGILFTSEPVDGTAVALSTAIAQINVEYTQKLDELQAGEYDQIIIDSAPPDWREVVAVFAVRTAGVNDGVDVVTLDADRVDRLRAVFWDMVSLSSEVETIEHGDSDPDDDVDDNWTETILTITVTDKSLDEMRDFYSFTDEQNNMLDELLDHLDLIGGAIGNLAVTEANAKELLAALPDNLSAERREVIETACQLVGKVNYFWGGKSLVLGWDSRWGTTMQVTAAGSSSTGTYRPFGMDCSGYVDWVFYNASGGEYIIGHGGGAASQHGYCAAISWDEAMPGDLVFYPEDSHVGIVGGRDESGNLLIIHCASGYNNVVITGIEGFASIGRPVYFPAESHENKNT</sequence>
<dbReference type="InterPro" id="IPR000064">
    <property type="entry name" value="NLP_P60_dom"/>
</dbReference>
<protein>
    <submittedName>
        <fullName evidence="8">C40 family peptidase</fullName>
    </submittedName>
</protein>
<evidence type="ECO:0000256" key="3">
    <source>
        <dbReference type="ARBA" id="ARBA00022801"/>
    </source>
</evidence>
<feature type="region of interest" description="Disordered" evidence="5">
    <location>
        <begin position="1"/>
        <end position="241"/>
    </location>
</feature>
<comment type="caution">
    <text evidence="8">The sequence shown here is derived from an EMBL/GenBank/DDBJ whole genome shotgun (WGS) entry which is preliminary data.</text>
</comment>
<organism evidence="8 9">
    <name type="scientific">Candidatus Allofournierella merdipullorum</name>
    <dbReference type="NCBI Taxonomy" id="2838595"/>
    <lineage>
        <taxon>Bacteria</taxon>
        <taxon>Bacillati</taxon>
        <taxon>Bacillota</taxon>
        <taxon>Clostridia</taxon>
        <taxon>Eubacteriales</taxon>
        <taxon>Oscillospiraceae</taxon>
        <taxon>Allofournierella</taxon>
    </lineage>
</organism>
<evidence type="ECO:0000313" key="8">
    <source>
        <dbReference type="EMBL" id="HIZ29913.1"/>
    </source>
</evidence>
<reference evidence="8" key="2">
    <citation type="submission" date="2021-04" db="EMBL/GenBank/DDBJ databases">
        <authorList>
            <person name="Gilroy R."/>
        </authorList>
    </citation>
    <scope>NUCLEOTIDE SEQUENCE</scope>
    <source>
        <strain evidence="8">ChiGjej4B4-18154</strain>
    </source>
</reference>
<reference evidence="8" key="1">
    <citation type="journal article" date="2021" name="PeerJ">
        <title>Extensive microbial diversity within the chicken gut microbiome revealed by metagenomics and culture.</title>
        <authorList>
            <person name="Gilroy R."/>
            <person name="Ravi A."/>
            <person name="Getino M."/>
            <person name="Pursley I."/>
            <person name="Horton D.L."/>
            <person name="Alikhan N.F."/>
            <person name="Baker D."/>
            <person name="Gharbi K."/>
            <person name="Hall N."/>
            <person name="Watson M."/>
            <person name="Adriaenssens E.M."/>
            <person name="Foster-Nyarko E."/>
            <person name="Jarju S."/>
            <person name="Secka A."/>
            <person name="Antonio M."/>
            <person name="Oren A."/>
            <person name="Chaudhuri R.R."/>
            <person name="La Ragione R."/>
            <person name="Hildebrand F."/>
            <person name="Pallen M.J."/>
        </authorList>
    </citation>
    <scope>NUCLEOTIDE SEQUENCE</scope>
    <source>
        <strain evidence="8">ChiGjej4B4-18154</strain>
    </source>
</reference>
<dbReference type="GO" id="GO:0008234">
    <property type="term" value="F:cysteine-type peptidase activity"/>
    <property type="evidence" value="ECO:0007669"/>
    <property type="project" value="UniProtKB-KW"/>
</dbReference>
<name>A0A9D2E319_9FIRM</name>
<dbReference type="Pfam" id="PF00877">
    <property type="entry name" value="NLPC_P60"/>
    <property type="match status" value="1"/>
</dbReference>
<dbReference type="GO" id="GO:0006508">
    <property type="term" value="P:proteolysis"/>
    <property type="evidence" value="ECO:0007669"/>
    <property type="project" value="UniProtKB-KW"/>
</dbReference>
<evidence type="ECO:0000259" key="7">
    <source>
        <dbReference type="PROSITE" id="PS51935"/>
    </source>
</evidence>
<evidence type="ECO:0000256" key="1">
    <source>
        <dbReference type="ARBA" id="ARBA00007074"/>
    </source>
</evidence>
<dbReference type="InterPro" id="IPR038765">
    <property type="entry name" value="Papain-like_cys_pep_sf"/>
</dbReference>
<gene>
    <name evidence="8" type="ORF">H9813_01580</name>
</gene>
<evidence type="ECO:0000256" key="2">
    <source>
        <dbReference type="ARBA" id="ARBA00022670"/>
    </source>
</evidence>
<feature type="transmembrane region" description="Helical" evidence="6">
    <location>
        <begin position="339"/>
        <end position="365"/>
    </location>
</feature>
<feature type="compositionally biased region" description="Basic and acidic residues" evidence="5">
    <location>
        <begin position="199"/>
        <end position="211"/>
    </location>
</feature>
<dbReference type="SUPFAM" id="SSF54001">
    <property type="entry name" value="Cysteine proteinases"/>
    <property type="match status" value="1"/>
</dbReference>
<evidence type="ECO:0000256" key="6">
    <source>
        <dbReference type="SAM" id="Phobius"/>
    </source>
</evidence>
<feature type="compositionally biased region" description="Basic and acidic residues" evidence="5">
    <location>
        <begin position="54"/>
        <end position="77"/>
    </location>
</feature>
<keyword evidence="4" id="KW-0788">Thiol protease</keyword>
<evidence type="ECO:0000256" key="4">
    <source>
        <dbReference type="ARBA" id="ARBA00022807"/>
    </source>
</evidence>
<keyword evidence="6" id="KW-1133">Transmembrane helix</keyword>
<dbReference type="Gene3D" id="3.90.1720.10">
    <property type="entry name" value="endopeptidase domain like (from Nostoc punctiforme)"/>
    <property type="match status" value="1"/>
</dbReference>
<accession>A0A9D2E319</accession>
<dbReference type="EMBL" id="DXBV01000016">
    <property type="protein sequence ID" value="HIZ29913.1"/>
    <property type="molecule type" value="Genomic_DNA"/>
</dbReference>
<keyword evidence="6" id="KW-0812">Transmembrane</keyword>